<dbReference type="PROSITE" id="PS50076">
    <property type="entry name" value="DNAJ_2"/>
    <property type="match status" value="1"/>
</dbReference>
<dbReference type="SMART" id="SM00271">
    <property type="entry name" value="DnaJ"/>
    <property type="match status" value="1"/>
</dbReference>
<dbReference type="PROSITE" id="PS50011">
    <property type="entry name" value="PROTEIN_KINASE_DOM"/>
    <property type="match status" value="1"/>
</dbReference>
<reference evidence="10 11" key="1">
    <citation type="journal article" date="2023" name="Mol. Ecol. Resour.">
        <title>Chromosome-level genome assembly of a triploid poplar Populus alba 'Berolinensis'.</title>
        <authorList>
            <person name="Chen S."/>
            <person name="Yu Y."/>
            <person name="Wang X."/>
            <person name="Wang S."/>
            <person name="Zhang T."/>
            <person name="Zhou Y."/>
            <person name="He R."/>
            <person name="Meng N."/>
            <person name="Wang Y."/>
            <person name="Liu W."/>
            <person name="Liu Z."/>
            <person name="Liu J."/>
            <person name="Guo Q."/>
            <person name="Huang H."/>
            <person name="Sederoff R.R."/>
            <person name="Wang G."/>
            <person name="Qu G."/>
            <person name="Chen S."/>
        </authorList>
    </citation>
    <scope>NUCLEOTIDE SEQUENCE [LARGE SCALE GENOMIC DNA]</scope>
    <source>
        <strain evidence="10">SC-2020</strain>
    </source>
</reference>
<evidence type="ECO:0000259" key="9">
    <source>
        <dbReference type="PROSITE" id="PS50076"/>
    </source>
</evidence>
<dbReference type="GO" id="GO:0055028">
    <property type="term" value="C:cortical microtubule"/>
    <property type="evidence" value="ECO:0007669"/>
    <property type="project" value="TreeGrafter"/>
</dbReference>
<dbReference type="InterPro" id="IPR056453">
    <property type="entry name" value="HTH_DNAJC9"/>
</dbReference>
<evidence type="ECO:0000313" key="10">
    <source>
        <dbReference type="EMBL" id="KAJ6968094.1"/>
    </source>
</evidence>
<feature type="compositionally biased region" description="Acidic residues" evidence="7">
    <location>
        <begin position="13"/>
        <end position="22"/>
    </location>
</feature>
<feature type="region of interest" description="Disordered" evidence="7">
    <location>
        <begin position="255"/>
        <end position="301"/>
    </location>
</feature>
<dbReference type="Pfam" id="PF00226">
    <property type="entry name" value="DnaJ"/>
    <property type="match status" value="1"/>
</dbReference>
<feature type="compositionally biased region" description="Basic and acidic residues" evidence="7">
    <location>
        <begin position="678"/>
        <end position="714"/>
    </location>
</feature>
<evidence type="ECO:0000256" key="4">
    <source>
        <dbReference type="ARBA" id="ARBA00022777"/>
    </source>
</evidence>
<dbReference type="GO" id="GO:0007017">
    <property type="term" value="P:microtubule-based process"/>
    <property type="evidence" value="ECO:0007669"/>
    <property type="project" value="TreeGrafter"/>
</dbReference>
<dbReference type="InterPro" id="IPR001623">
    <property type="entry name" value="DnaJ_domain"/>
</dbReference>
<feature type="region of interest" description="Disordered" evidence="7">
    <location>
        <begin position="206"/>
        <end position="226"/>
    </location>
</feature>
<sequence length="1055" mass="117426">MGRKGKKPRVSREEEEEIESEVEGEHQENMNQSSANEKSLYEVLGVAKTASQQEIKKAYYKLALRLHPDKNPGDEEAKEKFQQLQKVISILGDEEKKAVYDQTGCVDDTDLAGDVVQNLKDFFRTFYKKVTEADIEEFEANYRGSDSEKKDLIELYKECKGNMSRLFCSMLCSDPKLDSHRFMDILDEAIAAGEVKRTKAYQKWAKRVSETKPPTNPLKRRVKSKKEPEADLFAIISERQSKRKNQVNSFLSSLESKYGGSNSTSEPTEEEFEAIQEKIESRRKGSKRSKQKNPKSPPVSVPERWLLEPLRCASAPLGFLNGAEDGPKKNSGCSFQGNIVCEAIDLDFILHSQRVFGNSFFSCYGQVLMEADTGEVKSKMEDYEVIEQIGRGAFGSAFLVLHKTEKKKYVLKKIRLAKQTEKFKRTAHQEMNLIAKLNNPYIVEYKDSWVDKGNCVCIVTGYCEGGDMAGIIKKARGIFFPEEKLCKWLAQLLLAVDYLHSNRVLHRDLKCSNVFLTKDNDIRLGDFGLAKLLNTEDLASSVVGTPNYMCPELLADIPYGYKSDIWSLGCCMFEIAAHQPAFRASDMAGLINKINRSTISPLPIVYSSSLKQIIKSMLRKNPEHRPTAAELLRHPHLQPQLLRCRNASSVFLPLHSINNSKEKTRRKSLPAKLSAGKDSSDKEVGASKRKENEHPFEINMEAHRSNSHQIDKPRSMSSTDDSLGNKTVDPTSCSVEVSDGPKDSSTDSETSVCNGEKQADCSSPPQKDGTEIESTSESIPNSQHKEEPSAVHFQNLQEVDAKIVATKDQAAFCGGQIPEEVQTEGQGDTIDETGKPEIPSLSCANHDASSDDKSLPSAVNEPSAEAQCCSQKPERPDVYTESAHTDYLSSESNDVLPCKNKIRAKPENDNCSTETEKDDIHAMSNAQLLRTLAALTGEETKREWENPSQQRADALESLLELCARLLKQEKIDELAGVLKPFGEEMAKNDTREAPIKDPTTGKVADAPLVGEGAGAETSSAAKAALMEAATTRTAQEIFFNPMTQKSDISCLDLPW</sequence>
<name>A0AAD6PUI7_9ROSI</name>
<dbReference type="Gene3D" id="1.10.510.10">
    <property type="entry name" value="Transferase(Phosphotransferase) domain 1"/>
    <property type="match status" value="1"/>
</dbReference>
<keyword evidence="5 6" id="KW-0067">ATP-binding</keyword>
<dbReference type="Proteomes" id="UP001164929">
    <property type="component" value="Chromosome 16"/>
</dbReference>
<dbReference type="EMBL" id="JAQIZT010000016">
    <property type="protein sequence ID" value="KAJ6968094.1"/>
    <property type="molecule type" value="Genomic_DNA"/>
</dbReference>
<dbReference type="FunFam" id="1.10.510.10:FF:000597">
    <property type="entry name" value="serine/threonine-protein kinase Nek6 isoform X2"/>
    <property type="match status" value="1"/>
</dbReference>
<dbReference type="Gene3D" id="1.10.287.110">
    <property type="entry name" value="DnaJ domain"/>
    <property type="match status" value="1"/>
</dbReference>
<evidence type="ECO:0000256" key="7">
    <source>
        <dbReference type="SAM" id="MobiDB-lite"/>
    </source>
</evidence>
<feature type="domain" description="J" evidence="9">
    <location>
        <begin position="39"/>
        <end position="104"/>
    </location>
</feature>
<dbReference type="SUPFAM" id="SSF56112">
    <property type="entry name" value="Protein kinase-like (PK-like)"/>
    <property type="match status" value="1"/>
</dbReference>
<evidence type="ECO:0000256" key="5">
    <source>
        <dbReference type="ARBA" id="ARBA00022840"/>
    </source>
</evidence>
<dbReference type="GO" id="GO:0005524">
    <property type="term" value="F:ATP binding"/>
    <property type="evidence" value="ECO:0007669"/>
    <property type="project" value="UniProtKB-UniRule"/>
</dbReference>
<dbReference type="SMART" id="SM00220">
    <property type="entry name" value="S_TKc"/>
    <property type="match status" value="1"/>
</dbReference>
<dbReference type="SUPFAM" id="SSF46565">
    <property type="entry name" value="Chaperone J-domain"/>
    <property type="match status" value="1"/>
</dbReference>
<evidence type="ECO:0000256" key="6">
    <source>
        <dbReference type="PROSITE-ProRule" id="PRU10141"/>
    </source>
</evidence>
<dbReference type="CDD" id="cd08215">
    <property type="entry name" value="STKc_Nek"/>
    <property type="match status" value="1"/>
</dbReference>
<feature type="region of interest" description="Disordered" evidence="7">
    <location>
        <begin position="661"/>
        <end position="790"/>
    </location>
</feature>
<feature type="compositionally biased region" description="Polar residues" evidence="7">
    <location>
        <begin position="772"/>
        <end position="782"/>
    </location>
</feature>
<keyword evidence="11" id="KW-1185">Reference proteome</keyword>
<feature type="region of interest" description="Disordered" evidence="7">
    <location>
        <begin position="816"/>
        <end position="877"/>
    </location>
</feature>
<dbReference type="Pfam" id="PF23302">
    <property type="entry name" value="HTH_DNAJC9"/>
    <property type="match status" value="1"/>
</dbReference>
<gene>
    <name evidence="10" type="ORF">NC653_036130</name>
</gene>
<evidence type="ECO:0000313" key="11">
    <source>
        <dbReference type="Proteomes" id="UP001164929"/>
    </source>
</evidence>
<evidence type="ECO:0000256" key="1">
    <source>
        <dbReference type="ARBA" id="ARBA00010886"/>
    </source>
</evidence>
<feature type="compositionally biased region" description="Basic residues" evidence="7">
    <location>
        <begin position="284"/>
        <end position="293"/>
    </location>
</feature>
<feature type="compositionally biased region" description="Polar residues" evidence="7">
    <location>
        <begin position="255"/>
        <end position="266"/>
    </location>
</feature>
<feature type="domain" description="Protein kinase" evidence="8">
    <location>
        <begin position="383"/>
        <end position="637"/>
    </location>
</feature>
<keyword evidence="2" id="KW-0808">Transferase</keyword>
<dbReference type="PROSITE" id="PS00108">
    <property type="entry name" value="PROTEIN_KINASE_ST"/>
    <property type="match status" value="1"/>
</dbReference>
<feature type="region of interest" description="Disordered" evidence="7">
    <location>
        <begin position="1"/>
        <end position="36"/>
    </location>
</feature>
<dbReference type="AlphaFoldDB" id="A0AAD6PUI7"/>
<evidence type="ECO:0000259" key="8">
    <source>
        <dbReference type="PROSITE" id="PS50011"/>
    </source>
</evidence>
<dbReference type="Pfam" id="PF00069">
    <property type="entry name" value="Pkinase"/>
    <property type="match status" value="1"/>
</dbReference>
<organism evidence="10 11">
    <name type="scientific">Populus alba x Populus x berolinensis</name>
    <dbReference type="NCBI Taxonomy" id="444605"/>
    <lineage>
        <taxon>Eukaryota</taxon>
        <taxon>Viridiplantae</taxon>
        <taxon>Streptophyta</taxon>
        <taxon>Embryophyta</taxon>
        <taxon>Tracheophyta</taxon>
        <taxon>Spermatophyta</taxon>
        <taxon>Magnoliopsida</taxon>
        <taxon>eudicotyledons</taxon>
        <taxon>Gunneridae</taxon>
        <taxon>Pentapetalae</taxon>
        <taxon>rosids</taxon>
        <taxon>fabids</taxon>
        <taxon>Malpighiales</taxon>
        <taxon>Salicaceae</taxon>
        <taxon>Saliceae</taxon>
        <taxon>Populus</taxon>
    </lineage>
</organism>
<keyword evidence="4" id="KW-0418">Kinase</keyword>
<dbReference type="PANTHER" id="PTHR43671">
    <property type="entry name" value="SERINE/THREONINE-PROTEIN KINASE NEK"/>
    <property type="match status" value="1"/>
</dbReference>
<comment type="similarity">
    <text evidence="1">Belongs to the protein kinase superfamily. NEK Ser/Thr protein kinase family. NIMA subfamily.</text>
</comment>
<dbReference type="InterPro" id="IPR008271">
    <property type="entry name" value="Ser/Thr_kinase_AS"/>
</dbReference>
<dbReference type="FunFam" id="3.30.200.20:FF:000668">
    <property type="entry name" value="Serine/threonine-protein kinase Nek6"/>
    <property type="match status" value="1"/>
</dbReference>
<dbReference type="InterPro" id="IPR000719">
    <property type="entry name" value="Prot_kinase_dom"/>
</dbReference>
<dbReference type="InterPro" id="IPR017441">
    <property type="entry name" value="Protein_kinase_ATP_BS"/>
</dbReference>
<protein>
    <recommendedName>
        <fullName evidence="12">Protein kinase domain-containing protein</fullName>
    </recommendedName>
</protein>
<feature type="compositionally biased region" description="Polar residues" evidence="7">
    <location>
        <begin position="715"/>
        <end position="735"/>
    </location>
</feature>
<dbReference type="PROSITE" id="PS00107">
    <property type="entry name" value="PROTEIN_KINASE_ATP"/>
    <property type="match status" value="1"/>
</dbReference>
<proteinExistence type="inferred from homology"/>
<accession>A0AAD6PUI7</accession>
<dbReference type="PRINTS" id="PR00625">
    <property type="entry name" value="JDOMAIN"/>
</dbReference>
<keyword evidence="3 6" id="KW-0547">Nucleotide-binding</keyword>
<dbReference type="InterPro" id="IPR050660">
    <property type="entry name" value="NEK_Ser/Thr_kinase"/>
</dbReference>
<evidence type="ECO:0008006" key="12">
    <source>
        <dbReference type="Google" id="ProtNLM"/>
    </source>
</evidence>
<dbReference type="PANTHER" id="PTHR43671:SF63">
    <property type="entry name" value="SERINE_THREONINE-PROTEIN KINASE NEK6 ISOFORM X1"/>
    <property type="match status" value="1"/>
</dbReference>
<evidence type="ECO:0000256" key="2">
    <source>
        <dbReference type="ARBA" id="ARBA00022679"/>
    </source>
</evidence>
<dbReference type="InterPro" id="IPR036869">
    <property type="entry name" value="J_dom_sf"/>
</dbReference>
<feature type="binding site" evidence="6">
    <location>
        <position position="412"/>
    </location>
    <ligand>
        <name>ATP</name>
        <dbReference type="ChEBI" id="CHEBI:30616"/>
    </ligand>
</feature>
<dbReference type="GO" id="GO:0004674">
    <property type="term" value="F:protein serine/threonine kinase activity"/>
    <property type="evidence" value="ECO:0007669"/>
    <property type="project" value="TreeGrafter"/>
</dbReference>
<evidence type="ECO:0000256" key="3">
    <source>
        <dbReference type="ARBA" id="ARBA00022741"/>
    </source>
</evidence>
<comment type="caution">
    <text evidence="10">The sequence shown here is derived from an EMBL/GenBank/DDBJ whole genome shotgun (WGS) entry which is preliminary data.</text>
</comment>
<dbReference type="InterPro" id="IPR011009">
    <property type="entry name" value="Kinase-like_dom_sf"/>
</dbReference>
<dbReference type="CDD" id="cd06257">
    <property type="entry name" value="DnaJ"/>
    <property type="match status" value="1"/>
</dbReference>
<dbReference type="Gene3D" id="3.30.200.20">
    <property type="entry name" value="Phosphorylase Kinase, domain 1"/>
    <property type="match status" value="1"/>
</dbReference>